<reference evidence="3 4" key="1">
    <citation type="submission" date="2015-09" db="EMBL/GenBank/DDBJ databases">
        <authorList>
            <consortium name="Swine Surveillance"/>
        </authorList>
    </citation>
    <scope>NUCLEOTIDE SEQUENCE [LARGE SCALE GENOMIC DNA]</scope>
    <source>
        <strain evidence="3 4">CECT 7557</strain>
    </source>
</reference>
<gene>
    <name evidence="3" type="ORF">TRM7557_01360</name>
</gene>
<feature type="signal peptide" evidence="1">
    <location>
        <begin position="1"/>
        <end position="26"/>
    </location>
</feature>
<name>A0A0P1G6Q0_9RHOB</name>
<keyword evidence="4" id="KW-1185">Reference proteome</keyword>
<dbReference type="Proteomes" id="UP000052022">
    <property type="component" value="Unassembled WGS sequence"/>
</dbReference>
<feature type="chain" id="PRO_5006063124" evidence="1">
    <location>
        <begin position="27"/>
        <end position="241"/>
    </location>
</feature>
<protein>
    <submittedName>
        <fullName evidence="3">Glutamine ABC transporter periplasmic protein</fullName>
    </submittedName>
</protein>
<dbReference type="Pfam" id="PF00497">
    <property type="entry name" value="SBP_bac_3"/>
    <property type="match status" value="1"/>
</dbReference>
<sequence length="241" mass="25364">MKTFAALKSCVASAACVIALATSASAVELKLLTEDYAPLNFEQGGQIVGLGADQVVEMMSRAGVAYDMELTQWSRAINLAEKKPDTCVFSTTHTAERDPNFQWVEPLAADRTVLVKAKGSDVAVADVAAAAALRTGTQTGDYTVGVLEENGFGKVDLSPTPETTIKKLLAGRIDLMVTSQSFFEASIAAGVEIEEVLVLSETIMSVACSKSTDSAVVASLQAALQSMIDDGTQADIQAKYN</sequence>
<evidence type="ECO:0000256" key="1">
    <source>
        <dbReference type="SAM" id="SignalP"/>
    </source>
</evidence>
<dbReference type="PANTHER" id="PTHR38834:SF3">
    <property type="entry name" value="SOLUTE-BINDING PROTEIN FAMILY 3_N-TERMINAL DOMAIN-CONTAINING PROTEIN"/>
    <property type="match status" value="1"/>
</dbReference>
<evidence type="ECO:0000313" key="4">
    <source>
        <dbReference type="Proteomes" id="UP000052022"/>
    </source>
</evidence>
<dbReference type="SUPFAM" id="SSF53850">
    <property type="entry name" value="Periplasmic binding protein-like II"/>
    <property type="match status" value="1"/>
</dbReference>
<dbReference type="InterPro" id="IPR001638">
    <property type="entry name" value="Solute-binding_3/MltF_N"/>
</dbReference>
<dbReference type="RefSeq" id="WP_058289465.1">
    <property type="nucleotide sequence ID" value="NZ_CYSD01000020.1"/>
</dbReference>
<organism evidence="3 4">
    <name type="scientific">Tritonibacter multivorans</name>
    <dbReference type="NCBI Taxonomy" id="928856"/>
    <lineage>
        <taxon>Bacteria</taxon>
        <taxon>Pseudomonadati</taxon>
        <taxon>Pseudomonadota</taxon>
        <taxon>Alphaproteobacteria</taxon>
        <taxon>Rhodobacterales</taxon>
        <taxon>Paracoccaceae</taxon>
        <taxon>Tritonibacter</taxon>
    </lineage>
</organism>
<dbReference type="EMBL" id="CYSD01000020">
    <property type="protein sequence ID" value="CUH77414.1"/>
    <property type="molecule type" value="Genomic_DNA"/>
</dbReference>
<dbReference type="AlphaFoldDB" id="A0A0P1G6Q0"/>
<dbReference type="SMART" id="SM00062">
    <property type="entry name" value="PBPb"/>
    <property type="match status" value="1"/>
</dbReference>
<evidence type="ECO:0000313" key="3">
    <source>
        <dbReference type="EMBL" id="CUH77414.1"/>
    </source>
</evidence>
<dbReference type="STRING" id="928856.SAMN04488049_11116"/>
<keyword evidence="1" id="KW-0732">Signal</keyword>
<feature type="domain" description="Solute-binding protein family 3/N-terminal" evidence="2">
    <location>
        <begin position="28"/>
        <end position="241"/>
    </location>
</feature>
<accession>A0A0P1G6Q0</accession>
<evidence type="ECO:0000259" key="2">
    <source>
        <dbReference type="SMART" id="SM00062"/>
    </source>
</evidence>
<proteinExistence type="predicted"/>
<dbReference type="OrthoDB" id="8587856at2"/>
<dbReference type="Gene3D" id="3.40.190.10">
    <property type="entry name" value="Periplasmic binding protein-like II"/>
    <property type="match status" value="2"/>
</dbReference>
<dbReference type="PANTHER" id="PTHR38834">
    <property type="entry name" value="PERIPLASMIC SUBSTRATE BINDING PROTEIN FAMILY 3"/>
    <property type="match status" value="1"/>
</dbReference>